<keyword evidence="2" id="KW-1185">Reference proteome</keyword>
<evidence type="ECO:0000313" key="2">
    <source>
        <dbReference type="Proteomes" id="UP000301309"/>
    </source>
</evidence>
<dbReference type="EMBL" id="BJHW01000001">
    <property type="protein sequence ID" value="GDY50223.1"/>
    <property type="molecule type" value="Genomic_DNA"/>
</dbReference>
<dbReference type="Proteomes" id="UP000301309">
    <property type="component" value="Unassembled WGS sequence"/>
</dbReference>
<organism evidence="1 2">
    <name type="scientific">Streptomyces violaceusniger</name>
    <dbReference type="NCBI Taxonomy" id="68280"/>
    <lineage>
        <taxon>Bacteria</taxon>
        <taxon>Bacillati</taxon>
        <taxon>Actinomycetota</taxon>
        <taxon>Actinomycetes</taxon>
        <taxon>Kitasatosporales</taxon>
        <taxon>Streptomycetaceae</taxon>
        <taxon>Streptomyces</taxon>
        <taxon>Streptomyces violaceusniger group</taxon>
    </lineage>
</organism>
<accession>A0A4D4KWN0</accession>
<dbReference type="AlphaFoldDB" id="A0A4D4KWN0"/>
<evidence type="ECO:0000313" key="1">
    <source>
        <dbReference type="EMBL" id="GDY50223.1"/>
    </source>
</evidence>
<proteinExistence type="predicted"/>
<gene>
    <name evidence="1" type="ORF">SVIO_008460</name>
</gene>
<protein>
    <submittedName>
        <fullName evidence="1">Uncharacterized protein</fullName>
    </submittedName>
</protein>
<dbReference type="SUPFAM" id="SSF100950">
    <property type="entry name" value="NagB/RpiA/CoA transferase-like"/>
    <property type="match status" value="1"/>
</dbReference>
<sequence length="146" mass="15711">MRVSPIVFPDPETLGRKLAAEIALEIEDAARAGRPYVLGCPGGRSAASTYRALADEVAARRLDLGHVVIVMMDEYVEATPLGSHRWEYHAIDPGLPHSCLRFGRAPTMLDTINRAMQNALAGRSTPKAVVTAADEDATAFVKGLAR</sequence>
<dbReference type="OrthoDB" id="9791139at2"/>
<name>A0A4D4KWN0_STRVO</name>
<comment type="caution">
    <text evidence="1">The sequence shown here is derived from an EMBL/GenBank/DDBJ whole genome shotgun (WGS) entry which is preliminary data.</text>
</comment>
<dbReference type="InterPro" id="IPR037171">
    <property type="entry name" value="NagB/RpiA_transferase-like"/>
</dbReference>
<reference evidence="1 2" key="1">
    <citation type="journal article" date="2020" name="Int. J. Syst. Evol. Microbiol.">
        <title>Reclassification of Streptomyces castelarensis and Streptomyces sporoclivatus as later heterotypic synonyms of Streptomyces antimycoticus.</title>
        <authorList>
            <person name="Komaki H."/>
            <person name="Tamura T."/>
        </authorList>
    </citation>
    <scope>NUCLEOTIDE SEQUENCE [LARGE SCALE GENOMIC DNA]</scope>
    <source>
        <strain evidence="1 2">NBRC 13459</strain>
    </source>
</reference>
<dbReference type="Gene3D" id="3.40.50.1360">
    <property type="match status" value="1"/>
</dbReference>